<gene>
    <name evidence="2" type="ORF">H1D33_13255</name>
</gene>
<sequence length="178" mass="20004">MARLRRRHPGLVRAVREPGAISQPDTTVRRGACPSLLQTRAYAFSVYQHRSEVTEEERERLVEVRLQRQALLTRRLPPAPKMDVVVSEAALLRVVGDRETMAEQLRHLLTVGERPNVRIRVLPLSAGLHRGVEAGTFVMLEFPPGNRATPEGPVLTFTPAAWTTFTVQTRRTRATVAQ</sequence>
<reference evidence="3" key="1">
    <citation type="submission" date="2020-07" db="EMBL/GenBank/DDBJ databases">
        <title>A new Micromonospora strain with potent antibiotic activity isolated from the microbiome of a mid-Atlantic deep-sea sponge.</title>
        <authorList>
            <person name="Back C.R."/>
            <person name="Stennett H.L."/>
            <person name="Williams S.E."/>
            <person name="Wang L."/>
            <person name="Ojeda Gomez J."/>
            <person name="Abdulle O.M."/>
            <person name="Duffy T."/>
            <person name="Hendry K.R."/>
            <person name="Powell D."/>
            <person name="Stach J.E."/>
            <person name="Essex-Lopresti A.E."/>
            <person name="Willis C.L."/>
            <person name="Curnow P."/>
            <person name="Race P.R."/>
        </authorList>
    </citation>
    <scope>NUCLEOTIDE SEQUENCE [LARGE SCALE GENOMIC DNA]</scope>
    <source>
        <strain evidence="3">28ISP2-46</strain>
    </source>
</reference>
<evidence type="ECO:0000313" key="2">
    <source>
        <dbReference type="EMBL" id="WMF04577.1"/>
    </source>
</evidence>
<evidence type="ECO:0000313" key="3">
    <source>
        <dbReference type="Proteomes" id="UP000510844"/>
    </source>
</evidence>
<accession>A0AAF0P4Z8</accession>
<dbReference type="Proteomes" id="UP000510844">
    <property type="component" value="Chromosome"/>
</dbReference>
<proteinExistence type="predicted"/>
<dbReference type="Pfam" id="PF19054">
    <property type="entry name" value="DUF5753"/>
    <property type="match status" value="1"/>
</dbReference>
<evidence type="ECO:0000259" key="1">
    <source>
        <dbReference type="Pfam" id="PF19054"/>
    </source>
</evidence>
<dbReference type="KEGG" id="mfeu:H1D33_13255"/>
<dbReference type="RefSeq" id="WP_246412042.1">
    <property type="nucleotide sequence ID" value="NZ_CP059322.2"/>
</dbReference>
<keyword evidence="3" id="KW-1185">Reference proteome</keyword>
<dbReference type="InterPro" id="IPR043917">
    <property type="entry name" value="DUF5753"/>
</dbReference>
<reference evidence="2 3" key="2">
    <citation type="journal article" date="2021" name="Mar. Drugs">
        <title>A New Micromonospora Strain with Antibiotic Activity Isolated from the Microbiome of a Mid-Atlantic Deep-Sea Sponge.</title>
        <authorList>
            <person name="Back C.R."/>
            <person name="Stennett H.L."/>
            <person name="Williams S.E."/>
            <person name="Wang L."/>
            <person name="Ojeda Gomez J."/>
            <person name="Abdulle O.M."/>
            <person name="Duffy T."/>
            <person name="Neal C."/>
            <person name="Mantell J."/>
            <person name="Jepson M.A."/>
            <person name="Hendry K.R."/>
            <person name="Powell D."/>
            <person name="Stach J.E.M."/>
            <person name="Essex-Lopresti A.E."/>
            <person name="Willis C.L."/>
            <person name="Curnow P."/>
            <person name="Race P.R."/>
        </authorList>
    </citation>
    <scope>NUCLEOTIDE SEQUENCE [LARGE SCALE GENOMIC DNA]</scope>
    <source>
        <strain evidence="2 3">28ISP2-46</strain>
    </source>
</reference>
<protein>
    <submittedName>
        <fullName evidence="2">DUF397 domain-containing protein</fullName>
    </submittedName>
</protein>
<feature type="domain" description="DUF5753" evidence="1">
    <location>
        <begin position="32"/>
        <end position="148"/>
    </location>
</feature>
<dbReference type="AlphaFoldDB" id="A0AAF0P4Z8"/>
<dbReference type="EMBL" id="CP059322">
    <property type="protein sequence ID" value="WMF04577.1"/>
    <property type="molecule type" value="Genomic_DNA"/>
</dbReference>
<name>A0AAF0P4Z8_9ACTN</name>
<organism evidence="2 3">
    <name type="scientific">Micromonospora robiginosa</name>
    <dbReference type="NCBI Taxonomy" id="2749844"/>
    <lineage>
        <taxon>Bacteria</taxon>
        <taxon>Bacillati</taxon>
        <taxon>Actinomycetota</taxon>
        <taxon>Actinomycetes</taxon>
        <taxon>Micromonosporales</taxon>
        <taxon>Micromonosporaceae</taxon>
        <taxon>Micromonospora</taxon>
    </lineage>
</organism>